<dbReference type="AlphaFoldDB" id="A0AAV4U6Q3"/>
<evidence type="ECO:0000313" key="2">
    <source>
        <dbReference type="Proteomes" id="UP001054837"/>
    </source>
</evidence>
<evidence type="ECO:0000313" key="1">
    <source>
        <dbReference type="EMBL" id="GIY53494.1"/>
    </source>
</evidence>
<protein>
    <submittedName>
        <fullName evidence="1">Uncharacterized protein</fullName>
    </submittedName>
</protein>
<organism evidence="1 2">
    <name type="scientific">Caerostris darwini</name>
    <dbReference type="NCBI Taxonomy" id="1538125"/>
    <lineage>
        <taxon>Eukaryota</taxon>
        <taxon>Metazoa</taxon>
        <taxon>Ecdysozoa</taxon>
        <taxon>Arthropoda</taxon>
        <taxon>Chelicerata</taxon>
        <taxon>Arachnida</taxon>
        <taxon>Araneae</taxon>
        <taxon>Araneomorphae</taxon>
        <taxon>Entelegynae</taxon>
        <taxon>Araneoidea</taxon>
        <taxon>Araneidae</taxon>
        <taxon>Caerostris</taxon>
    </lineage>
</organism>
<name>A0AAV4U6Q3_9ARAC</name>
<dbReference type="EMBL" id="BPLQ01010781">
    <property type="protein sequence ID" value="GIY53494.1"/>
    <property type="molecule type" value="Genomic_DNA"/>
</dbReference>
<keyword evidence="2" id="KW-1185">Reference proteome</keyword>
<accession>A0AAV4U6Q3</accession>
<proteinExistence type="predicted"/>
<dbReference type="Proteomes" id="UP001054837">
    <property type="component" value="Unassembled WGS sequence"/>
</dbReference>
<sequence length="102" mass="11520">MRFNSPSDRRQNEVHKEANSISTPILSRWPLASETTFVLWTRAKLAALNLPRVSISIHLNEWFSIHPVCRDVSVRFRASLSLLPLFMNADGFGKKGSVLVVS</sequence>
<gene>
    <name evidence="1" type="ORF">CDAR_405181</name>
</gene>
<comment type="caution">
    <text evidence="1">The sequence shown here is derived from an EMBL/GenBank/DDBJ whole genome shotgun (WGS) entry which is preliminary data.</text>
</comment>
<reference evidence="1 2" key="1">
    <citation type="submission" date="2021-06" db="EMBL/GenBank/DDBJ databases">
        <title>Caerostris darwini draft genome.</title>
        <authorList>
            <person name="Kono N."/>
            <person name="Arakawa K."/>
        </authorList>
    </citation>
    <scope>NUCLEOTIDE SEQUENCE [LARGE SCALE GENOMIC DNA]</scope>
</reference>